<reference evidence="1" key="1">
    <citation type="submission" date="2020-10" db="EMBL/GenBank/DDBJ databases">
        <title>Clinical experience of personalized bacteriophage therapy in a case of hospital-acquired pneumonia with carbapenem-resistant Acinetobacter baumannii.</title>
        <authorList>
            <person name="Tan X."/>
            <person name="Ma Y."/>
        </authorList>
    </citation>
    <scope>NUCLEOTIDE SEQUENCE</scope>
</reference>
<dbReference type="EMBL" id="MW151244">
    <property type="protein sequence ID" value="QPB10376.1"/>
    <property type="molecule type" value="Genomic_DNA"/>
</dbReference>
<proteinExistence type="predicted"/>
<sequence length="509" mass="53761">MVCQINKIDSNITSLFIAEEECPKQLPASPVWYGQEPNSYSDFGADISTVARSPIDPSRQRLKGTISGLDAVAGFNTDLTETNLTRLMQGFCFANAHQDACTQPLNGSSIALTGVDGTEIKYTAAAGLGIFGASDLIKASGFGVPSNNGLKKVSDANATGVIVWGSLVTEATVSVAAKLERVGHEFAEGDVVATISGGKLVLTATAGSFTGFGLLAGQWLFLGGDDPATQLGTNVGFARIEWFDAKTIAFDLTTFTAVAHAGAAISLRAFWGTVVRNEPLTENIKTRSYQLQRQLGKDDAGIQSEYVVGAVPNELTINIPTEDKVNVDLGFIGLDNEQRNGTVGVKAGSYIPAKGEQAYNTSSDVIRNRMYVIDPTNTQPTALFGYISEGTLEINNNVTAIKAVGSVGGFDVSVGTFEVGGSVTAFFTNIAAVQAIRNNADVGFYSITAARNTGFLFDIPLMAMSGGQLQIEADNPINIPIDNNAAKSKFGYTLLTEFFAYLPTVGMPQ</sequence>
<organism evidence="1 2">
    <name type="scientific">Acinetobacter phage Ab_SZ3</name>
    <dbReference type="NCBI Taxonomy" id="2781361"/>
    <lineage>
        <taxon>Viruses</taxon>
        <taxon>Duplodnaviria</taxon>
        <taxon>Heunggongvirae</taxon>
        <taxon>Uroviricota</taxon>
        <taxon>Caudoviricetes</taxon>
        <taxon>Lokivirus</taxon>
        <taxon>Lokivirus IMEAB3</taxon>
    </lineage>
</organism>
<dbReference type="Proteomes" id="UP000663632">
    <property type="component" value="Segment"/>
</dbReference>
<name>A0A873WPN2_9CAUD</name>
<evidence type="ECO:0000313" key="2">
    <source>
        <dbReference type="Proteomes" id="UP000663632"/>
    </source>
</evidence>
<gene>
    <name evidence="1" type="ORF">AbSZ3_11</name>
</gene>
<evidence type="ECO:0000313" key="1">
    <source>
        <dbReference type="EMBL" id="QPB10376.1"/>
    </source>
</evidence>
<accession>A0A873WPN2</accession>
<protein>
    <submittedName>
        <fullName evidence="1">Putative major tail tube protein</fullName>
    </submittedName>
</protein>
<dbReference type="Pfam" id="PF18906">
    <property type="entry name" value="Phage_tube_2"/>
    <property type="match status" value="1"/>
</dbReference>
<dbReference type="InterPro" id="IPR044000">
    <property type="entry name" value="Phage_tube_2"/>
</dbReference>